<comment type="caution">
    <text evidence="8">The sequence shown here is derived from an EMBL/GenBank/DDBJ whole genome shotgun (WGS) entry which is preliminary data.</text>
</comment>
<dbReference type="Proteomes" id="UP000672602">
    <property type="component" value="Unassembled WGS sequence"/>
</dbReference>
<feature type="domain" description="ABC transmembrane type-2" evidence="7">
    <location>
        <begin position="70"/>
        <end position="299"/>
    </location>
</feature>
<evidence type="ECO:0000256" key="2">
    <source>
        <dbReference type="ARBA" id="ARBA00022692"/>
    </source>
</evidence>
<feature type="compositionally biased region" description="Low complexity" evidence="6">
    <location>
        <begin position="12"/>
        <end position="31"/>
    </location>
</feature>
<feature type="transmembrane region" description="Helical" evidence="5">
    <location>
        <begin position="275"/>
        <end position="296"/>
    </location>
</feature>
<evidence type="ECO:0000259" key="7">
    <source>
        <dbReference type="PROSITE" id="PS51012"/>
    </source>
</evidence>
<dbReference type="InterPro" id="IPR052522">
    <property type="entry name" value="ABC-2_transport_permease"/>
</dbReference>
<keyword evidence="2 5" id="KW-0812">Transmembrane</keyword>
<evidence type="ECO:0000256" key="6">
    <source>
        <dbReference type="SAM" id="MobiDB-lite"/>
    </source>
</evidence>
<evidence type="ECO:0000256" key="4">
    <source>
        <dbReference type="ARBA" id="ARBA00023136"/>
    </source>
</evidence>
<feature type="transmembrane region" description="Helical" evidence="5">
    <location>
        <begin position="219"/>
        <end position="239"/>
    </location>
</feature>
<evidence type="ECO:0000313" key="9">
    <source>
        <dbReference type="Proteomes" id="UP000672602"/>
    </source>
</evidence>
<comment type="similarity">
    <text evidence="5">Belongs to the ABC-2 integral membrane protein family.</text>
</comment>
<dbReference type="AlphaFoldDB" id="A0A8J7S0Q2"/>
<keyword evidence="9" id="KW-1185">Reference proteome</keyword>
<feature type="transmembrane region" description="Helical" evidence="5">
    <location>
        <begin position="101"/>
        <end position="120"/>
    </location>
</feature>
<evidence type="ECO:0000256" key="5">
    <source>
        <dbReference type="RuleBase" id="RU361157"/>
    </source>
</evidence>
<dbReference type="PRINTS" id="PR00164">
    <property type="entry name" value="ABC2TRNSPORT"/>
</dbReference>
<feature type="compositionally biased region" description="Polar residues" evidence="6">
    <location>
        <begin position="1"/>
        <end position="11"/>
    </location>
</feature>
<reference evidence="8" key="1">
    <citation type="submission" date="2021-04" db="EMBL/GenBank/DDBJ databases">
        <authorList>
            <person name="Zhang D.-C."/>
        </authorList>
    </citation>
    <scope>NUCLEOTIDE SEQUENCE</scope>
    <source>
        <strain evidence="8">CGMCC 1.15697</strain>
    </source>
</reference>
<feature type="transmembrane region" description="Helical" evidence="5">
    <location>
        <begin position="190"/>
        <end position="212"/>
    </location>
</feature>
<dbReference type="EMBL" id="JAGMWN010000006">
    <property type="protein sequence ID" value="MBP5858197.1"/>
    <property type="molecule type" value="Genomic_DNA"/>
</dbReference>
<comment type="subcellular location">
    <subcellularLocation>
        <location evidence="5">Cell inner membrane</location>
        <topology evidence="5">Multi-pass membrane protein</topology>
    </subcellularLocation>
    <subcellularLocation>
        <location evidence="1">Membrane</location>
        <topology evidence="1">Multi-pass membrane protein</topology>
    </subcellularLocation>
</comment>
<dbReference type="Pfam" id="PF01061">
    <property type="entry name" value="ABC2_membrane"/>
    <property type="match status" value="1"/>
</dbReference>
<dbReference type="GO" id="GO:0140359">
    <property type="term" value="F:ABC-type transporter activity"/>
    <property type="evidence" value="ECO:0007669"/>
    <property type="project" value="InterPro"/>
</dbReference>
<proteinExistence type="inferred from homology"/>
<feature type="transmembrane region" description="Helical" evidence="5">
    <location>
        <begin position="166"/>
        <end position="184"/>
    </location>
</feature>
<dbReference type="InterPro" id="IPR000412">
    <property type="entry name" value="ABC_2_transport"/>
</dbReference>
<accession>A0A8J7S0Q2</accession>
<feature type="region of interest" description="Disordered" evidence="6">
    <location>
        <begin position="1"/>
        <end position="42"/>
    </location>
</feature>
<evidence type="ECO:0000256" key="1">
    <source>
        <dbReference type="ARBA" id="ARBA00004141"/>
    </source>
</evidence>
<evidence type="ECO:0000313" key="8">
    <source>
        <dbReference type="EMBL" id="MBP5858197.1"/>
    </source>
</evidence>
<dbReference type="PROSITE" id="PS51012">
    <property type="entry name" value="ABC_TM2"/>
    <property type="match status" value="1"/>
</dbReference>
<dbReference type="InterPro" id="IPR013525">
    <property type="entry name" value="ABC2_TM"/>
</dbReference>
<dbReference type="PANTHER" id="PTHR43332">
    <property type="entry name" value="INNER MEMBRANE TRANSPORT PERMEASE YADH-RELATED"/>
    <property type="match status" value="1"/>
</dbReference>
<dbReference type="InterPro" id="IPR047817">
    <property type="entry name" value="ABC2_TM_bact-type"/>
</dbReference>
<keyword evidence="5" id="KW-0813">Transport</keyword>
<dbReference type="PANTHER" id="PTHR43332:SF2">
    <property type="entry name" value="INNER MEMBRANE TRANSPORT PERMEASE YADH"/>
    <property type="match status" value="1"/>
</dbReference>
<organism evidence="8 9">
    <name type="scientific">Marivibrio halodurans</name>
    <dbReference type="NCBI Taxonomy" id="2039722"/>
    <lineage>
        <taxon>Bacteria</taxon>
        <taxon>Pseudomonadati</taxon>
        <taxon>Pseudomonadota</taxon>
        <taxon>Alphaproteobacteria</taxon>
        <taxon>Rhodospirillales</taxon>
        <taxon>Rhodospirillaceae</taxon>
        <taxon>Marivibrio</taxon>
    </lineage>
</organism>
<keyword evidence="5" id="KW-1003">Cell membrane</keyword>
<protein>
    <recommendedName>
        <fullName evidence="5">Transport permease protein</fullName>
    </recommendedName>
</protein>
<keyword evidence="4 5" id="KW-0472">Membrane</keyword>
<sequence>MSAPSSETSQESADPASAGAAGGSTLAARGAPPKGTRRRLSRALGPRRFGPVNWLGLWSLYLKEVRRFLNVATQTVAAPVITTLLFLAIFTLALGRSVETVHGVVFAQFLAPGLIMMSMVQNAFANTSSSLVISKIQGNIVDVLMPPINATEFVVAYAAAGVTRGIVVGASVGIVMAFFVPVVIHHLWAVLYFSIAASLMLSSIGMIAGIWADKFDHMAAITNFVITPFAFLSGTFYSIERLPPPFYEIAHFNPFFYMIDGFRYGFIDQSDTSPWLGALVMLSINLGLLAIAWGLVRRGWKLKA</sequence>
<dbReference type="GO" id="GO:0043190">
    <property type="term" value="C:ATP-binding cassette (ABC) transporter complex"/>
    <property type="evidence" value="ECO:0007669"/>
    <property type="project" value="InterPro"/>
</dbReference>
<name>A0A8J7S0Q2_9PROT</name>
<keyword evidence="3 5" id="KW-1133">Transmembrane helix</keyword>
<feature type="transmembrane region" description="Helical" evidence="5">
    <location>
        <begin position="76"/>
        <end position="95"/>
    </location>
</feature>
<dbReference type="RefSeq" id="WP_210682764.1">
    <property type="nucleotide sequence ID" value="NZ_JAGMWN010000006.1"/>
</dbReference>
<evidence type="ECO:0000256" key="3">
    <source>
        <dbReference type="ARBA" id="ARBA00022989"/>
    </source>
</evidence>
<gene>
    <name evidence="8" type="ORF">KAJ83_14350</name>
</gene>